<dbReference type="InterPro" id="IPR025287">
    <property type="entry name" value="WAK_GUB"/>
</dbReference>
<protein>
    <recommendedName>
        <fullName evidence="15">Protein kinase domain-containing protein</fullName>
    </recommendedName>
</protein>
<dbReference type="InterPro" id="IPR011009">
    <property type="entry name" value="Kinase-like_dom_sf"/>
</dbReference>
<keyword evidence="9 13" id="KW-1133">Transmembrane helix</keyword>
<dbReference type="InterPro" id="IPR008271">
    <property type="entry name" value="Ser/Thr_kinase_AS"/>
</dbReference>
<dbReference type="EMBL" id="CM007381">
    <property type="protein sequence ID" value="ONK81409.1"/>
    <property type="molecule type" value="Genomic_DNA"/>
</dbReference>
<name>A0A5P1FW25_ASPOF</name>
<evidence type="ECO:0000256" key="8">
    <source>
        <dbReference type="ARBA" id="ARBA00022840"/>
    </source>
</evidence>
<dbReference type="FunFam" id="1.10.510.10:FF:000590">
    <property type="entry name" value="PR5-like receptor kinase"/>
    <property type="match status" value="1"/>
</dbReference>
<gene>
    <name evidence="16" type="ORF">A4U43_C01F28780</name>
</gene>
<evidence type="ECO:0000256" key="10">
    <source>
        <dbReference type="ARBA" id="ARBA00023136"/>
    </source>
</evidence>
<evidence type="ECO:0000256" key="2">
    <source>
        <dbReference type="ARBA" id="ARBA00022527"/>
    </source>
</evidence>
<evidence type="ECO:0000256" key="11">
    <source>
        <dbReference type="ARBA" id="ARBA00023180"/>
    </source>
</evidence>
<dbReference type="InterPro" id="IPR000719">
    <property type="entry name" value="Prot_kinase_dom"/>
</dbReference>
<dbReference type="PROSITE" id="PS50011">
    <property type="entry name" value="PROTEIN_KINASE_DOM"/>
    <property type="match status" value="1"/>
</dbReference>
<reference evidence="17" key="1">
    <citation type="journal article" date="2017" name="Nat. Commun.">
        <title>The asparagus genome sheds light on the origin and evolution of a young Y chromosome.</title>
        <authorList>
            <person name="Harkess A."/>
            <person name="Zhou J."/>
            <person name="Xu C."/>
            <person name="Bowers J.E."/>
            <person name="Van der Hulst R."/>
            <person name="Ayyampalayam S."/>
            <person name="Mercati F."/>
            <person name="Riccardi P."/>
            <person name="McKain M.R."/>
            <person name="Kakrana A."/>
            <person name="Tang H."/>
            <person name="Ray J."/>
            <person name="Groenendijk J."/>
            <person name="Arikit S."/>
            <person name="Mathioni S.M."/>
            <person name="Nakano M."/>
            <person name="Shan H."/>
            <person name="Telgmann-Rauber A."/>
            <person name="Kanno A."/>
            <person name="Yue Z."/>
            <person name="Chen H."/>
            <person name="Li W."/>
            <person name="Chen Y."/>
            <person name="Xu X."/>
            <person name="Zhang Y."/>
            <person name="Luo S."/>
            <person name="Chen H."/>
            <person name="Gao J."/>
            <person name="Mao Z."/>
            <person name="Pires J.C."/>
            <person name="Luo M."/>
            <person name="Kudrna D."/>
            <person name="Wing R.A."/>
            <person name="Meyers B.C."/>
            <person name="Yi K."/>
            <person name="Kong H."/>
            <person name="Lavrijsen P."/>
            <person name="Sunseri F."/>
            <person name="Falavigna A."/>
            <person name="Ye Y."/>
            <person name="Leebens-Mack J.H."/>
            <person name="Chen G."/>
        </authorList>
    </citation>
    <scope>NUCLEOTIDE SEQUENCE [LARGE SCALE GENOMIC DNA]</scope>
    <source>
        <strain evidence="17">cv. DH0086</strain>
    </source>
</reference>
<comment type="subcellular location">
    <subcellularLocation>
        <location evidence="1">Membrane</location>
        <topology evidence="1">Single-pass type I membrane protein</topology>
    </subcellularLocation>
</comment>
<feature type="domain" description="Protein kinase" evidence="15">
    <location>
        <begin position="352"/>
        <end position="637"/>
    </location>
</feature>
<accession>A0A5P1FW25</accession>
<keyword evidence="11" id="KW-0325">Glycoprotein</keyword>
<dbReference type="PROSITE" id="PS00107">
    <property type="entry name" value="PROTEIN_KINASE_ATP"/>
    <property type="match status" value="1"/>
</dbReference>
<keyword evidence="10 13" id="KW-0472">Membrane</keyword>
<evidence type="ECO:0000256" key="6">
    <source>
        <dbReference type="ARBA" id="ARBA00022741"/>
    </source>
</evidence>
<evidence type="ECO:0000256" key="3">
    <source>
        <dbReference type="ARBA" id="ARBA00022679"/>
    </source>
</evidence>
<dbReference type="Pfam" id="PF13947">
    <property type="entry name" value="GUB_WAK_bind"/>
    <property type="match status" value="1"/>
</dbReference>
<dbReference type="Pfam" id="PF00069">
    <property type="entry name" value="Pkinase"/>
    <property type="match status" value="1"/>
</dbReference>
<dbReference type="SUPFAM" id="SSF56112">
    <property type="entry name" value="Protein kinase-like (PK-like)"/>
    <property type="match status" value="1"/>
</dbReference>
<dbReference type="Gene3D" id="1.10.510.10">
    <property type="entry name" value="Transferase(Phosphotransferase) domain 1"/>
    <property type="match status" value="1"/>
</dbReference>
<keyword evidence="6 12" id="KW-0547">Nucleotide-binding</keyword>
<dbReference type="GO" id="GO:0030247">
    <property type="term" value="F:polysaccharide binding"/>
    <property type="evidence" value="ECO:0007669"/>
    <property type="project" value="InterPro"/>
</dbReference>
<evidence type="ECO:0000256" key="4">
    <source>
        <dbReference type="ARBA" id="ARBA00022692"/>
    </source>
</evidence>
<keyword evidence="17" id="KW-1185">Reference proteome</keyword>
<evidence type="ECO:0000259" key="15">
    <source>
        <dbReference type="PROSITE" id="PS50011"/>
    </source>
</evidence>
<evidence type="ECO:0000256" key="7">
    <source>
        <dbReference type="ARBA" id="ARBA00022777"/>
    </source>
</evidence>
<dbReference type="Gramene" id="ONK81409">
    <property type="protein sequence ID" value="ONK81409"/>
    <property type="gene ID" value="A4U43_C01F28780"/>
</dbReference>
<dbReference type="PROSITE" id="PS00108">
    <property type="entry name" value="PROTEIN_KINASE_ST"/>
    <property type="match status" value="1"/>
</dbReference>
<proteinExistence type="predicted"/>
<sequence>MKKVVATCASFIVSYLFFISVGSASGVEGKEICRSSCGSLHNIRYPFRLKGDPAKCGDPSYELVCTGNKTVVEILSGMYLVMNIFYDNTTIHIINTGLLSGNCNLPLHSLSFGDVLIRFHPVHSYKYVISSKYIYAQNWATFVNCSKKIENNIYRPIPCLSQNNRFVYVTPGYSVESLLPSCGYLTMVTVGDVNITTTEGNVFQVLQKGFSLSWIVKNYTRSMVIHQCLRTAIEDTRDDMDGFTKFKKITYPFLFEYEFVECIKRSYNLYDGAAALYRSALVFIVFLDIAAFLLVLAILGRFVFGTLTIYAFLAYQLWNLLAPIDTVERFLRNEKALMPSRYAYTDIIAMTRHFKEKLGQGGFGAVYKGELPGGHLVAIKILGNSKCNGEEFTNEVATIGRIHHVNVVRLVGFCSEGSHRALIYEFMCNGSLDKYIFSSNGSNKHFTIEKLNEIALGVARGLDYLHQGCDMRILHFDIKPHNVLLDQNFNPKLSDFGLAKLYPKENSLVSAFAARGTIGYMAPELVSRSFGLISYKSDVYSFGMLLLEMAGGRRNVDNRAENSSQVYYPSWIYHQLEQTERLEFCNDIGIDNLERKLCKVGLWCIQMRASARPSMSKVVEMLEADGDTIDMPPKPFLFSSPTSSTKPSSVHPSLTEISTIYEDE</sequence>
<dbReference type="GO" id="GO:0005524">
    <property type="term" value="F:ATP binding"/>
    <property type="evidence" value="ECO:0007669"/>
    <property type="project" value="UniProtKB-UniRule"/>
</dbReference>
<evidence type="ECO:0000313" key="16">
    <source>
        <dbReference type="EMBL" id="ONK81409.1"/>
    </source>
</evidence>
<feature type="chain" id="PRO_5024427048" description="Protein kinase domain-containing protein" evidence="14">
    <location>
        <begin position="30"/>
        <end position="664"/>
    </location>
</feature>
<dbReference type="PANTHER" id="PTHR27009">
    <property type="entry name" value="RUST RESISTANCE KINASE LR10-RELATED"/>
    <property type="match status" value="1"/>
</dbReference>
<dbReference type="InterPro" id="IPR017441">
    <property type="entry name" value="Protein_kinase_ATP_BS"/>
</dbReference>
<dbReference type="OMA" id="MITWVGF"/>
<keyword evidence="8 12" id="KW-0067">ATP-binding</keyword>
<dbReference type="Gene3D" id="3.30.200.20">
    <property type="entry name" value="Phosphorylase Kinase, domain 1"/>
    <property type="match status" value="1"/>
</dbReference>
<evidence type="ECO:0000256" key="14">
    <source>
        <dbReference type="SAM" id="SignalP"/>
    </source>
</evidence>
<evidence type="ECO:0000256" key="12">
    <source>
        <dbReference type="PROSITE-ProRule" id="PRU10141"/>
    </source>
</evidence>
<dbReference type="GO" id="GO:0004674">
    <property type="term" value="F:protein serine/threonine kinase activity"/>
    <property type="evidence" value="ECO:0007669"/>
    <property type="project" value="UniProtKB-KW"/>
</dbReference>
<dbReference type="FunFam" id="3.30.200.20:FF:000178">
    <property type="entry name" value="serine/threonine-protein kinase PBS1-like"/>
    <property type="match status" value="1"/>
</dbReference>
<evidence type="ECO:0000256" key="13">
    <source>
        <dbReference type="SAM" id="Phobius"/>
    </source>
</evidence>
<evidence type="ECO:0000256" key="5">
    <source>
        <dbReference type="ARBA" id="ARBA00022729"/>
    </source>
</evidence>
<evidence type="ECO:0000256" key="1">
    <source>
        <dbReference type="ARBA" id="ARBA00004479"/>
    </source>
</evidence>
<feature type="signal peptide" evidence="14">
    <location>
        <begin position="1"/>
        <end position="29"/>
    </location>
</feature>
<evidence type="ECO:0000313" key="17">
    <source>
        <dbReference type="Proteomes" id="UP000243459"/>
    </source>
</evidence>
<feature type="binding site" evidence="12">
    <location>
        <position position="380"/>
    </location>
    <ligand>
        <name>ATP</name>
        <dbReference type="ChEBI" id="CHEBI:30616"/>
    </ligand>
</feature>
<keyword evidence="7" id="KW-0418">Kinase</keyword>
<keyword evidence="5 14" id="KW-0732">Signal</keyword>
<dbReference type="AlphaFoldDB" id="A0A5P1FW25"/>
<dbReference type="InterPro" id="IPR045874">
    <property type="entry name" value="LRK10/LRL21-25-like"/>
</dbReference>
<keyword evidence="3" id="KW-0808">Transferase</keyword>
<dbReference type="Proteomes" id="UP000243459">
    <property type="component" value="Chromosome 1"/>
</dbReference>
<feature type="transmembrane region" description="Helical" evidence="13">
    <location>
        <begin position="275"/>
        <end position="295"/>
    </location>
</feature>
<keyword evidence="4 13" id="KW-0812">Transmembrane</keyword>
<dbReference type="SMART" id="SM00220">
    <property type="entry name" value="S_TKc"/>
    <property type="match status" value="1"/>
</dbReference>
<organism evidence="16 17">
    <name type="scientific">Asparagus officinalis</name>
    <name type="common">Garden asparagus</name>
    <dbReference type="NCBI Taxonomy" id="4686"/>
    <lineage>
        <taxon>Eukaryota</taxon>
        <taxon>Viridiplantae</taxon>
        <taxon>Streptophyta</taxon>
        <taxon>Embryophyta</taxon>
        <taxon>Tracheophyta</taxon>
        <taxon>Spermatophyta</taxon>
        <taxon>Magnoliopsida</taxon>
        <taxon>Liliopsida</taxon>
        <taxon>Asparagales</taxon>
        <taxon>Asparagaceae</taxon>
        <taxon>Asparagoideae</taxon>
        <taxon>Asparagus</taxon>
    </lineage>
</organism>
<evidence type="ECO:0000256" key="9">
    <source>
        <dbReference type="ARBA" id="ARBA00022989"/>
    </source>
</evidence>
<keyword evidence="2" id="KW-0723">Serine/threonine-protein kinase</keyword>
<dbReference type="GO" id="GO:0016020">
    <property type="term" value="C:membrane"/>
    <property type="evidence" value="ECO:0007669"/>
    <property type="project" value="UniProtKB-SubCell"/>
</dbReference>